<dbReference type="InterPro" id="IPR007815">
    <property type="entry name" value="Emycin_Estase"/>
</dbReference>
<dbReference type="Gene3D" id="3.40.1660.10">
    <property type="entry name" value="EreA-like (biosynthetic domain)"/>
    <property type="match status" value="1"/>
</dbReference>
<dbReference type="SUPFAM" id="SSF159501">
    <property type="entry name" value="EreA/ChaN-like"/>
    <property type="match status" value="1"/>
</dbReference>
<sequence>MPRTGAKAEVMETKTDAHASPLSWVMAAARPLTGSIEDYDVLLERIGAARFVLIGEASHGTHEFYEERARITQRLIAEKGFSAVAVEADWPDAYRVNRYLRGQGEDKSGEQALAGFKRFPTWMWRNTEVVRFIEWLRRYNESLPSRLPPVGFYGLDLYSLFTSISEVLRYLDKVDPQAARQARARYACFDHFGRSSERYGYSTSYGLSASCQDAVIAQMHELNARAAEYVKRDGRAASDELFYAQQNARLVTNAEQYYRTMFDRRVSSWNLRDRHMMETLDALARHLPRTEDGMPAKIVVWEHNSHVGDARATDVGLAGELTVGQLARESYGDQAFLVGMTTYQGSVTAASDWDAPAERKRVLPALPGSHETLFHQTGIGRFMLAFKGDRDLAQALSRRRLERAIGVIYRPETERSSHYFYACLPQQFDCVLHFDQTRAVEPLEWGDIWNLDEAPETFPAGL</sequence>
<name>A0A6S7CB43_9BURK</name>
<dbReference type="AlphaFoldDB" id="A0A6S7CB43"/>
<dbReference type="GO" id="GO:0046677">
    <property type="term" value="P:response to antibiotic"/>
    <property type="evidence" value="ECO:0007669"/>
    <property type="project" value="InterPro"/>
</dbReference>
<organism evidence="1 2">
    <name type="scientific">Achromobacter anxifer</name>
    <dbReference type="NCBI Taxonomy" id="1287737"/>
    <lineage>
        <taxon>Bacteria</taxon>
        <taxon>Pseudomonadati</taxon>
        <taxon>Pseudomonadota</taxon>
        <taxon>Betaproteobacteria</taxon>
        <taxon>Burkholderiales</taxon>
        <taxon>Alcaligenaceae</taxon>
        <taxon>Achromobacter</taxon>
    </lineage>
</organism>
<dbReference type="PIRSF" id="PIRSF036794">
    <property type="entry name" value="UCP_erythr_ester"/>
    <property type="match status" value="1"/>
</dbReference>
<dbReference type="PANTHER" id="PTHR31299:SF0">
    <property type="entry name" value="ESTERASE, PUTATIVE (AFU_ORTHOLOGUE AFUA_1G05850)-RELATED"/>
    <property type="match status" value="1"/>
</dbReference>
<evidence type="ECO:0000313" key="2">
    <source>
        <dbReference type="Proteomes" id="UP000494117"/>
    </source>
</evidence>
<evidence type="ECO:0008006" key="3">
    <source>
        <dbReference type="Google" id="ProtNLM"/>
    </source>
</evidence>
<dbReference type="Pfam" id="PF05139">
    <property type="entry name" value="Erythro_esteras"/>
    <property type="match status" value="1"/>
</dbReference>
<gene>
    <name evidence="1" type="ORF">LMG26858_01139</name>
</gene>
<dbReference type="Gene3D" id="1.20.1440.30">
    <property type="entry name" value="Biosynthetic Protein domain"/>
    <property type="match status" value="1"/>
</dbReference>
<protein>
    <recommendedName>
        <fullName evidence="3">Erythromycin esterase</fullName>
    </recommendedName>
</protein>
<dbReference type="Gene3D" id="3.30.1870.10">
    <property type="entry name" value="EreA-like, domain 2"/>
    <property type="match status" value="1"/>
</dbReference>
<dbReference type="Proteomes" id="UP000494117">
    <property type="component" value="Unassembled WGS sequence"/>
</dbReference>
<proteinExistence type="predicted"/>
<dbReference type="PANTHER" id="PTHR31299">
    <property type="entry name" value="ESTERASE, PUTATIVE (AFU_ORTHOLOGUE AFUA_1G05850)-RELATED"/>
    <property type="match status" value="1"/>
</dbReference>
<keyword evidence="2" id="KW-1185">Reference proteome</keyword>
<accession>A0A6S7CB43</accession>
<dbReference type="EMBL" id="CADILG010000005">
    <property type="protein sequence ID" value="CAB3839865.1"/>
    <property type="molecule type" value="Genomic_DNA"/>
</dbReference>
<evidence type="ECO:0000313" key="1">
    <source>
        <dbReference type="EMBL" id="CAB3839865.1"/>
    </source>
</evidence>
<reference evidence="1 2" key="1">
    <citation type="submission" date="2020-04" db="EMBL/GenBank/DDBJ databases">
        <authorList>
            <person name="De Canck E."/>
        </authorList>
    </citation>
    <scope>NUCLEOTIDE SEQUENCE [LARGE SCALE GENOMIC DNA]</scope>
    <source>
        <strain evidence="1 2">LMG 26858</strain>
    </source>
</reference>
<dbReference type="InterPro" id="IPR014622">
    <property type="entry name" value="UCP036794_erythomycin"/>
</dbReference>
<dbReference type="CDD" id="cd14728">
    <property type="entry name" value="Ere-like"/>
    <property type="match status" value="1"/>
</dbReference>
<dbReference type="InterPro" id="IPR052036">
    <property type="entry name" value="Hydrolase/PRTase-associated"/>
</dbReference>